<dbReference type="AlphaFoldDB" id="A0A1T4MBV3"/>
<proteinExistence type="inferred from homology"/>
<dbReference type="InterPro" id="IPR043129">
    <property type="entry name" value="ATPase_NBD"/>
</dbReference>
<dbReference type="GO" id="GO:0019301">
    <property type="term" value="P:rhamnose catabolic process"/>
    <property type="evidence" value="ECO:0007669"/>
    <property type="project" value="InterPro"/>
</dbReference>
<dbReference type="EMBL" id="FUWW01000012">
    <property type="protein sequence ID" value="SJZ64520.1"/>
    <property type="molecule type" value="Genomic_DNA"/>
</dbReference>
<dbReference type="InterPro" id="IPR018485">
    <property type="entry name" value="FGGY_C"/>
</dbReference>
<evidence type="ECO:0000256" key="3">
    <source>
        <dbReference type="ARBA" id="ARBA00022741"/>
    </source>
</evidence>
<dbReference type="InterPro" id="IPR013449">
    <property type="entry name" value="Rhamnulokinase"/>
</dbReference>
<dbReference type="CDD" id="cd07771">
    <property type="entry name" value="ASKHA_NBD_FGGY_RhaB-like"/>
    <property type="match status" value="1"/>
</dbReference>
<keyword evidence="3" id="KW-0547">Nucleotide-binding</keyword>
<dbReference type="STRING" id="290054.SAMN02745114_01219"/>
<dbReference type="Pfam" id="PF02782">
    <property type="entry name" value="FGGY_C"/>
    <property type="match status" value="1"/>
</dbReference>
<name>A0A1T4MBV3_9FIRM</name>
<dbReference type="OrthoDB" id="9761504at2"/>
<evidence type="ECO:0000259" key="7">
    <source>
        <dbReference type="Pfam" id="PF00370"/>
    </source>
</evidence>
<keyword evidence="10" id="KW-1185">Reference proteome</keyword>
<evidence type="ECO:0000313" key="9">
    <source>
        <dbReference type="EMBL" id="SJZ64520.1"/>
    </source>
</evidence>
<dbReference type="InterPro" id="IPR050406">
    <property type="entry name" value="FGGY_Carb_Kinase"/>
</dbReference>
<reference evidence="9 10" key="1">
    <citation type="submission" date="2017-02" db="EMBL/GenBank/DDBJ databases">
        <authorList>
            <person name="Peterson S.W."/>
        </authorList>
    </citation>
    <scope>NUCLEOTIDE SEQUENCE [LARGE SCALE GENOMIC DNA]</scope>
    <source>
        <strain evidence="9 10">ATCC 51222</strain>
    </source>
</reference>
<dbReference type="Proteomes" id="UP000190657">
    <property type="component" value="Unassembled WGS sequence"/>
</dbReference>
<keyword evidence="4 9" id="KW-0418">Kinase</keyword>
<evidence type="ECO:0000256" key="1">
    <source>
        <dbReference type="ARBA" id="ARBA00009156"/>
    </source>
</evidence>
<dbReference type="GO" id="GO:0005524">
    <property type="term" value="F:ATP binding"/>
    <property type="evidence" value="ECO:0007669"/>
    <property type="project" value="UniProtKB-KW"/>
</dbReference>
<evidence type="ECO:0000256" key="2">
    <source>
        <dbReference type="ARBA" id="ARBA00022679"/>
    </source>
</evidence>
<sequence>MSRVLAFDFGASTGRAILAEYKNGKIEYNEVHRFDNVLTEKDGHLRWDFPYLLGEVKKAIELADNADSLAFDTWGVDYGLVNADGAIADLPICYRDGRTKDAPQKIFESISQTDLYKKTGNQIMPINTLFQLLTEENDSADMFLFMPDLFAYALCGAKTAEQTIASTSQMLDLKNVKWQKDVFALTGKSENMLPPIVESATVAGEYNGIKVIKVAGHDTQCAVCAMPSVDGEEPAFLSCGTWSLIGCECDEPILTQKSMEDELSNELGANGKINYLKNISGLWLIQEIRRNFREEGKDYSYNDMEQLARNEKPFGFFIDPDEDIFASPKDMPKKIRDYCKKTGQGEPQSDGALVRCIYESLAMKYRFAIKQIEENTGKRFDVLHLLGGGTKDSFLCQMTADSLNLPVVAGPTEATALGNIILQLIALGDIEDVNAGRVIIKSQENLKEYKPINPQSFEEAYEKFLNAIK</sequence>
<protein>
    <submittedName>
        <fullName evidence="9">Rhamnulokinase</fullName>
    </submittedName>
</protein>
<evidence type="ECO:0000313" key="10">
    <source>
        <dbReference type="Proteomes" id="UP000190657"/>
    </source>
</evidence>
<dbReference type="RefSeq" id="WP_078768695.1">
    <property type="nucleotide sequence ID" value="NZ_FUWW01000012.1"/>
</dbReference>
<evidence type="ECO:0000259" key="8">
    <source>
        <dbReference type="Pfam" id="PF02782"/>
    </source>
</evidence>
<keyword evidence="2" id="KW-0808">Transferase</keyword>
<accession>A0A1T4MBV3</accession>
<keyword evidence="6" id="KW-0684">Rhamnose metabolism</keyword>
<evidence type="ECO:0000256" key="6">
    <source>
        <dbReference type="ARBA" id="ARBA00023308"/>
    </source>
</evidence>
<gene>
    <name evidence="9" type="ORF">SAMN02745114_01219</name>
</gene>
<dbReference type="SUPFAM" id="SSF53067">
    <property type="entry name" value="Actin-like ATPase domain"/>
    <property type="match status" value="2"/>
</dbReference>
<dbReference type="Gene3D" id="3.30.420.40">
    <property type="match status" value="2"/>
</dbReference>
<dbReference type="GO" id="GO:0008993">
    <property type="term" value="F:rhamnulokinase activity"/>
    <property type="evidence" value="ECO:0007669"/>
    <property type="project" value="InterPro"/>
</dbReference>
<evidence type="ECO:0000256" key="4">
    <source>
        <dbReference type="ARBA" id="ARBA00022777"/>
    </source>
</evidence>
<evidence type="ECO:0000256" key="5">
    <source>
        <dbReference type="ARBA" id="ARBA00022840"/>
    </source>
</evidence>
<dbReference type="Pfam" id="PF00370">
    <property type="entry name" value="FGGY_N"/>
    <property type="match status" value="1"/>
</dbReference>
<dbReference type="PANTHER" id="PTHR43095">
    <property type="entry name" value="SUGAR KINASE"/>
    <property type="match status" value="1"/>
</dbReference>
<feature type="domain" description="Carbohydrate kinase FGGY C-terminal" evidence="8">
    <location>
        <begin position="236"/>
        <end position="426"/>
    </location>
</feature>
<dbReference type="InterPro" id="IPR018484">
    <property type="entry name" value="FGGY_N"/>
</dbReference>
<keyword evidence="5" id="KW-0067">ATP-binding</keyword>
<dbReference type="PANTHER" id="PTHR43095:SF2">
    <property type="entry name" value="GLUCONOKINASE"/>
    <property type="match status" value="1"/>
</dbReference>
<organism evidence="9 10">
    <name type="scientific">Eubacterium coprostanoligenes</name>
    <dbReference type="NCBI Taxonomy" id="290054"/>
    <lineage>
        <taxon>Bacteria</taxon>
        <taxon>Bacillati</taxon>
        <taxon>Bacillota</taxon>
        <taxon>Clostridia</taxon>
        <taxon>Eubacteriales</taxon>
        <taxon>Eubacteriaceae</taxon>
        <taxon>Eubacterium</taxon>
    </lineage>
</organism>
<feature type="domain" description="Carbohydrate kinase FGGY N-terminal" evidence="7">
    <location>
        <begin position="4"/>
        <end position="215"/>
    </location>
</feature>
<comment type="similarity">
    <text evidence="1">Belongs to the FGGY kinase family.</text>
</comment>